<dbReference type="InterPro" id="IPR038670">
    <property type="entry name" value="HslJ-like_sf"/>
</dbReference>
<organism evidence="8 9">
    <name type="scientific">Desulfurispirillum indicum (strain ATCC BAA-1389 / DSM 22839 / S5)</name>
    <dbReference type="NCBI Taxonomy" id="653733"/>
    <lineage>
        <taxon>Bacteria</taxon>
        <taxon>Pseudomonadati</taxon>
        <taxon>Chrysiogenota</taxon>
        <taxon>Chrysiogenia</taxon>
        <taxon>Chrysiogenales</taxon>
        <taxon>Chrysiogenaceae</taxon>
        <taxon>Desulfurispirillum</taxon>
    </lineage>
</organism>
<evidence type="ECO:0000313" key="8">
    <source>
        <dbReference type="EMBL" id="ADU66402.1"/>
    </source>
</evidence>
<evidence type="ECO:0000256" key="4">
    <source>
        <dbReference type="ARBA" id="ARBA00023288"/>
    </source>
</evidence>
<sequence>MRHKILRFVPILMAISALAFGCSAPRVIEPPEVQEVQPEPPVHELVFMRCGTLDILIEPVSAHRLILSTSTLTLEMTAVPSASGAKYEAADDGFSSFWSKGETATLVLRNQVYPECRTTEPIHLPYRATGNEPGWRLDITEHQLILSYHYGAGRLSAPKPPAQVQRGAKVRYEVTEKPHSLRVDIEPQICVDTMTGMPSPHRVSLYLDGEELQGCGGDPHHLLQDRQWRVREIGGESVPENLQVTLAFGPERRLQGRAPCNRFAGTYHLSAEGLLIQQVAATKVACPPATMQLEQLFFSLLEGVSRFEMGRDARLTLHSAQGSIIAD</sequence>
<dbReference type="Gene3D" id="2.40.128.200">
    <property type="match status" value="1"/>
</dbReference>
<dbReference type="Proteomes" id="UP000002572">
    <property type="component" value="Chromosome"/>
</dbReference>
<dbReference type="PANTHER" id="PTHR35535">
    <property type="entry name" value="HEAT SHOCK PROTEIN HSLJ"/>
    <property type="match status" value="1"/>
</dbReference>
<name>E6W0Q7_DESIS</name>
<dbReference type="OrthoDB" id="5348860at2"/>
<keyword evidence="4" id="KW-0449">Lipoprotein</keyword>
<dbReference type="InterPro" id="IPR018660">
    <property type="entry name" value="MliC"/>
</dbReference>
<feature type="domain" description="DUF306" evidence="6">
    <location>
        <begin position="223"/>
        <end position="322"/>
    </location>
</feature>
<evidence type="ECO:0000256" key="1">
    <source>
        <dbReference type="ARBA" id="ARBA00022729"/>
    </source>
</evidence>
<dbReference type="KEGG" id="din:Selin_1672"/>
<evidence type="ECO:0000256" key="5">
    <source>
        <dbReference type="SAM" id="SignalP"/>
    </source>
</evidence>
<feature type="signal peptide" evidence="5">
    <location>
        <begin position="1"/>
        <end position="19"/>
    </location>
</feature>
<protein>
    <recommendedName>
        <fullName evidence="10">DUF306 domain-containing protein</fullName>
    </recommendedName>
</protein>
<keyword evidence="2" id="KW-0472">Membrane</keyword>
<evidence type="ECO:0000259" key="7">
    <source>
        <dbReference type="Pfam" id="PF09864"/>
    </source>
</evidence>
<evidence type="ECO:0000313" key="9">
    <source>
        <dbReference type="Proteomes" id="UP000002572"/>
    </source>
</evidence>
<dbReference type="EMBL" id="CP002432">
    <property type="protein sequence ID" value="ADU66402.1"/>
    <property type="molecule type" value="Genomic_DNA"/>
</dbReference>
<dbReference type="eggNOG" id="COG3895">
    <property type="taxonomic scope" value="Bacteria"/>
</dbReference>
<dbReference type="InParanoid" id="E6W0Q7"/>
<keyword evidence="1 5" id="KW-0732">Signal</keyword>
<proteinExistence type="predicted"/>
<accession>E6W0Q7</accession>
<dbReference type="InterPro" id="IPR005184">
    <property type="entry name" value="DUF306_Meta_HslJ"/>
</dbReference>
<feature type="domain" description="C-type lysozyme inhibitor" evidence="7">
    <location>
        <begin position="65"/>
        <end position="111"/>
    </location>
</feature>
<keyword evidence="9" id="KW-1185">Reference proteome</keyword>
<dbReference type="SUPFAM" id="SSF141488">
    <property type="entry name" value="YdhA-like"/>
    <property type="match status" value="1"/>
</dbReference>
<dbReference type="InterPro" id="IPR053147">
    <property type="entry name" value="Hsp_HslJ-like"/>
</dbReference>
<keyword evidence="3" id="KW-0564">Palmitate</keyword>
<dbReference type="STRING" id="653733.Selin_1672"/>
<gene>
    <name evidence="8" type="ordered locus">Selin_1672</name>
</gene>
<dbReference type="Pfam" id="PF03724">
    <property type="entry name" value="META"/>
    <property type="match status" value="1"/>
</dbReference>
<evidence type="ECO:0000259" key="6">
    <source>
        <dbReference type="Pfam" id="PF03724"/>
    </source>
</evidence>
<dbReference type="Gene3D" id="2.40.128.270">
    <property type="match status" value="1"/>
</dbReference>
<feature type="chain" id="PRO_5003213845" description="DUF306 domain-containing protein" evidence="5">
    <location>
        <begin position="20"/>
        <end position="327"/>
    </location>
</feature>
<evidence type="ECO:0000256" key="2">
    <source>
        <dbReference type="ARBA" id="ARBA00023136"/>
    </source>
</evidence>
<dbReference type="eggNOG" id="COG3187">
    <property type="taxonomic scope" value="Bacteria"/>
</dbReference>
<evidence type="ECO:0000256" key="3">
    <source>
        <dbReference type="ARBA" id="ARBA00023139"/>
    </source>
</evidence>
<dbReference type="RefSeq" id="WP_013506282.1">
    <property type="nucleotide sequence ID" value="NC_014836.1"/>
</dbReference>
<dbReference type="AlphaFoldDB" id="E6W0Q7"/>
<dbReference type="PROSITE" id="PS51257">
    <property type="entry name" value="PROKAR_LIPOPROTEIN"/>
    <property type="match status" value="1"/>
</dbReference>
<dbReference type="InterPro" id="IPR036328">
    <property type="entry name" value="MliC_sf"/>
</dbReference>
<dbReference type="Pfam" id="PF09864">
    <property type="entry name" value="MliC"/>
    <property type="match status" value="1"/>
</dbReference>
<dbReference type="eggNOG" id="COG3650">
    <property type="taxonomic scope" value="Bacteria"/>
</dbReference>
<reference evidence="8 9" key="1">
    <citation type="submission" date="2010-12" db="EMBL/GenBank/DDBJ databases">
        <title>Complete sequence of Desulfurispirillum indicum S5.</title>
        <authorList>
            <consortium name="US DOE Joint Genome Institute"/>
            <person name="Lucas S."/>
            <person name="Copeland A."/>
            <person name="Lapidus A."/>
            <person name="Cheng J.-F."/>
            <person name="Goodwin L."/>
            <person name="Pitluck S."/>
            <person name="Chertkov O."/>
            <person name="Held B."/>
            <person name="Detter J.C."/>
            <person name="Han C."/>
            <person name="Tapia R."/>
            <person name="Land M."/>
            <person name="Hauser L."/>
            <person name="Kyrpides N."/>
            <person name="Ivanova N."/>
            <person name="Mikhailova N."/>
            <person name="Haggblom M."/>
            <person name="Rauschenbach I."/>
            <person name="Bini E."/>
            <person name="Woyke T."/>
        </authorList>
    </citation>
    <scope>NUCLEOTIDE SEQUENCE [LARGE SCALE GENOMIC DNA]</scope>
    <source>
        <strain evidence="9">ATCC BAA-1389 / DSM 22839 / S5</strain>
    </source>
</reference>
<dbReference type="PANTHER" id="PTHR35535:SF1">
    <property type="entry name" value="HEAT SHOCK PROTEIN HSLJ"/>
    <property type="match status" value="1"/>
</dbReference>
<dbReference type="HOGENOM" id="CLU_070029_0_0_0"/>
<evidence type="ECO:0008006" key="10">
    <source>
        <dbReference type="Google" id="ProtNLM"/>
    </source>
</evidence>